<keyword evidence="1" id="KW-0472">Membrane</keyword>
<proteinExistence type="predicted"/>
<gene>
    <name evidence="2" type="ORF">GOODEAATRI_003876</name>
</gene>
<name>A0ABV0MF76_9TELE</name>
<evidence type="ECO:0000313" key="2">
    <source>
        <dbReference type="EMBL" id="MEQ2157657.1"/>
    </source>
</evidence>
<organism evidence="2 3">
    <name type="scientific">Goodea atripinnis</name>
    <dbReference type="NCBI Taxonomy" id="208336"/>
    <lineage>
        <taxon>Eukaryota</taxon>
        <taxon>Metazoa</taxon>
        <taxon>Chordata</taxon>
        <taxon>Craniata</taxon>
        <taxon>Vertebrata</taxon>
        <taxon>Euteleostomi</taxon>
        <taxon>Actinopterygii</taxon>
        <taxon>Neopterygii</taxon>
        <taxon>Teleostei</taxon>
        <taxon>Neoteleostei</taxon>
        <taxon>Acanthomorphata</taxon>
        <taxon>Ovalentaria</taxon>
        <taxon>Atherinomorphae</taxon>
        <taxon>Cyprinodontiformes</taxon>
        <taxon>Goodeidae</taxon>
        <taxon>Goodea</taxon>
    </lineage>
</organism>
<accession>A0ABV0MF76</accession>
<feature type="non-terminal residue" evidence="2">
    <location>
        <position position="1"/>
    </location>
</feature>
<keyword evidence="1" id="KW-0812">Transmembrane</keyword>
<feature type="transmembrane region" description="Helical" evidence="1">
    <location>
        <begin position="23"/>
        <end position="44"/>
    </location>
</feature>
<comment type="caution">
    <text evidence="2">The sequence shown here is derived from an EMBL/GenBank/DDBJ whole genome shotgun (WGS) entry which is preliminary data.</text>
</comment>
<sequence length="113" mass="12357">CLCTSPSELADICQQAQPLHGPFFSFMLALAVLFAPPVAPLTPLTHFRVSGRCKCLSRQRCGPETAAGRVLCLLHPVPMLGSASATQDQLRQTRFNVLYLVCLKGWTSIKENN</sequence>
<reference evidence="2 3" key="1">
    <citation type="submission" date="2021-06" db="EMBL/GenBank/DDBJ databases">
        <authorList>
            <person name="Palmer J.M."/>
        </authorList>
    </citation>
    <scope>NUCLEOTIDE SEQUENCE [LARGE SCALE GENOMIC DNA]</scope>
    <source>
        <strain evidence="2 3">GA_2019</strain>
        <tissue evidence="2">Muscle</tissue>
    </source>
</reference>
<evidence type="ECO:0000256" key="1">
    <source>
        <dbReference type="SAM" id="Phobius"/>
    </source>
</evidence>
<protein>
    <submittedName>
        <fullName evidence="2">Uncharacterized protein</fullName>
    </submittedName>
</protein>
<keyword evidence="3" id="KW-1185">Reference proteome</keyword>
<evidence type="ECO:0000313" key="3">
    <source>
        <dbReference type="Proteomes" id="UP001476798"/>
    </source>
</evidence>
<dbReference type="Proteomes" id="UP001476798">
    <property type="component" value="Unassembled WGS sequence"/>
</dbReference>
<dbReference type="EMBL" id="JAHRIO010000155">
    <property type="protein sequence ID" value="MEQ2157657.1"/>
    <property type="molecule type" value="Genomic_DNA"/>
</dbReference>
<keyword evidence="1" id="KW-1133">Transmembrane helix</keyword>